<dbReference type="RefSeq" id="WP_230496106.1">
    <property type="nucleotide sequence ID" value="NZ_CAKJTG010000007.1"/>
</dbReference>
<dbReference type="SMART" id="SM00257">
    <property type="entry name" value="LysM"/>
    <property type="match status" value="1"/>
</dbReference>
<proteinExistence type="predicted"/>
<comment type="caution">
    <text evidence="2">The sequence shown here is derived from an EMBL/GenBank/DDBJ whole genome shotgun (WGS) entry which is preliminary data.</text>
</comment>
<evidence type="ECO:0000313" key="3">
    <source>
        <dbReference type="Proteomes" id="UP000789845"/>
    </source>
</evidence>
<dbReference type="Gene3D" id="3.10.350.10">
    <property type="entry name" value="LysM domain"/>
    <property type="match status" value="1"/>
</dbReference>
<dbReference type="InterPro" id="IPR018392">
    <property type="entry name" value="LysM"/>
</dbReference>
<dbReference type="InterPro" id="IPR036779">
    <property type="entry name" value="LysM_dom_sf"/>
</dbReference>
<name>A0A9C7LAF4_9BACI</name>
<organism evidence="2 3">
    <name type="scientific">Pseudoneobacillus rhizosphaerae</name>
    <dbReference type="NCBI Taxonomy" id="2880968"/>
    <lineage>
        <taxon>Bacteria</taxon>
        <taxon>Bacillati</taxon>
        <taxon>Bacillota</taxon>
        <taxon>Bacilli</taxon>
        <taxon>Bacillales</taxon>
        <taxon>Bacillaceae</taxon>
        <taxon>Pseudoneobacillus</taxon>
    </lineage>
</organism>
<dbReference type="CDD" id="cd00118">
    <property type="entry name" value="LysM"/>
    <property type="match status" value="1"/>
</dbReference>
<dbReference type="Proteomes" id="UP000789845">
    <property type="component" value="Unassembled WGS sequence"/>
</dbReference>
<dbReference type="PANTHER" id="PTHR33734">
    <property type="entry name" value="LYSM DOMAIN-CONTAINING GPI-ANCHORED PROTEIN 2"/>
    <property type="match status" value="1"/>
</dbReference>
<evidence type="ECO:0000259" key="1">
    <source>
        <dbReference type="PROSITE" id="PS51782"/>
    </source>
</evidence>
<dbReference type="AlphaFoldDB" id="A0A9C7LAF4"/>
<gene>
    <name evidence="2" type="ORF">NEOCIP111885_01540</name>
</gene>
<dbReference type="EMBL" id="CAKJTG010000007">
    <property type="protein sequence ID" value="CAG9607848.1"/>
    <property type="molecule type" value="Genomic_DNA"/>
</dbReference>
<accession>A0A9C7LAF4</accession>
<evidence type="ECO:0000313" key="2">
    <source>
        <dbReference type="EMBL" id="CAG9607848.1"/>
    </source>
</evidence>
<dbReference type="PANTHER" id="PTHR33734:SF22">
    <property type="entry name" value="MEMBRANE-BOUND LYTIC MUREIN TRANSGLYCOSYLASE D"/>
    <property type="match status" value="1"/>
</dbReference>
<dbReference type="SUPFAM" id="SSF54106">
    <property type="entry name" value="LysM domain"/>
    <property type="match status" value="1"/>
</dbReference>
<protein>
    <recommendedName>
        <fullName evidence="1">LysM domain-containing protein</fullName>
    </recommendedName>
</protein>
<reference evidence="2" key="1">
    <citation type="submission" date="2021-10" db="EMBL/GenBank/DDBJ databases">
        <authorList>
            <person name="Criscuolo A."/>
        </authorList>
    </citation>
    <scope>NUCLEOTIDE SEQUENCE</scope>
    <source>
        <strain evidence="2">CIP111885</strain>
    </source>
</reference>
<dbReference type="PROSITE" id="PS51782">
    <property type="entry name" value="LYSM"/>
    <property type="match status" value="1"/>
</dbReference>
<dbReference type="Pfam" id="PF01476">
    <property type="entry name" value="LysM"/>
    <property type="match status" value="1"/>
</dbReference>
<sequence length="227" mass="25288">MRKANKNFITLTALTFGLSFGFGPFHTDAQTLPTNEKSVMYTLASEDYKLITIKKGDTLYSLAKKYKTTVANLKKLNNLKSDKIISGKKLKVPTVATSGKLSLKLQKGFALEQEEPGKSILLYQKDTTYFARIEVLDSKANMNLVKKEATEYLKATGKVQVMNPTQAHPFYKGAVFFLHASNSKVSQNLVVKKVDGKLVKFTIHFANKEASEGITPYMIDILSTAKF</sequence>
<feature type="domain" description="LysM" evidence="1">
    <location>
        <begin position="49"/>
        <end position="92"/>
    </location>
</feature>
<dbReference type="GO" id="GO:0008932">
    <property type="term" value="F:lytic endotransglycosylase activity"/>
    <property type="evidence" value="ECO:0007669"/>
    <property type="project" value="TreeGrafter"/>
</dbReference>
<keyword evidence="3" id="KW-1185">Reference proteome</keyword>